<dbReference type="FunFam" id="1.20.1740.10:FF:000001">
    <property type="entry name" value="Amino acid permease"/>
    <property type="match status" value="1"/>
</dbReference>
<evidence type="ECO:0000256" key="4">
    <source>
        <dbReference type="ARBA" id="ARBA00022692"/>
    </source>
</evidence>
<organism evidence="10 11">
    <name type="scientific">Liquorilactobacillus hordei</name>
    <dbReference type="NCBI Taxonomy" id="468911"/>
    <lineage>
        <taxon>Bacteria</taxon>
        <taxon>Bacillati</taxon>
        <taxon>Bacillota</taxon>
        <taxon>Bacilli</taxon>
        <taxon>Lactobacillales</taxon>
        <taxon>Lactobacillaceae</taxon>
        <taxon>Liquorilactobacillus</taxon>
    </lineage>
</organism>
<feature type="domain" description="Amino acid permease/ SLC12A" evidence="9">
    <location>
        <begin position="28"/>
        <end position="439"/>
    </location>
</feature>
<keyword evidence="4 8" id="KW-0812">Transmembrane</keyword>
<keyword evidence="6 8" id="KW-1133">Transmembrane helix</keyword>
<evidence type="ECO:0000256" key="8">
    <source>
        <dbReference type="SAM" id="Phobius"/>
    </source>
</evidence>
<feature type="transmembrane region" description="Helical" evidence="8">
    <location>
        <begin position="210"/>
        <end position="235"/>
    </location>
</feature>
<dbReference type="AlphaFoldDB" id="A0A3Q8CZB9"/>
<accession>A0A3Q8CZB9</accession>
<dbReference type="PIRSF" id="PIRSF006060">
    <property type="entry name" value="AA_transporter"/>
    <property type="match status" value="1"/>
</dbReference>
<keyword evidence="2" id="KW-0813">Transport</keyword>
<evidence type="ECO:0000256" key="7">
    <source>
        <dbReference type="ARBA" id="ARBA00023136"/>
    </source>
</evidence>
<dbReference type="KEGG" id="lhw:BSQ49_11340"/>
<feature type="transmembrane region" description="Helical" evidence="8">
    <location>
        <begin position="57"/>
        <end position="75"/>
    </location>
</feature>
<feature type="transmembrane region" description="Helical" evidence="8">
    <location>
        <begin position="135"/>
        <end position="158"/>
    </location>
</feature>
<feature type="transmembrane region" description="Helical" evidence="8">
    <location>
        <begin position="256"/>
        <end position="275"/>
    </location>
</feature>
<evidence type="ECO:0000256" key="3">
    <source>
        <dbReference type="ARBA" id="ARBA00022475"/>
    </source>
</evidence>
<proteinExistence type="predicted"/>
<protein>
    <submittedName>
        <fullName evidence="10">Amino acid permease</fullName>
    </submittedName>
</protein>
<dbReference type="EMBL" id="CP018176">
    <property type="protein sequence ID" value="AUJ30724.1"/>
    <property type="molecule type" value="Genomic_DNA"/>
</dbReference>
<feature type="transmembrane region" description="Helical" evidence="8">
    <location>
        <begin position="287"/>
        <end position="311"/>
    </location>
</feature>
<feature type="transmembrane region" description="Helical" evidence="8">
    <location>
        <begin position="374"/>
        <end position="395"/>
    </location>
</feature>
<dbReference type="GO" id="GO:0006865">
    <property type="term" value="P:amino acid transport"/>
    <property type="evidence" value="ECO:0007669"/>
    <property type="project" value="UniProtKB-KW"/>
</dbReference>
<evidence type="ECO:0000256" key="1">
    <source>
        <dbReference type="ARBA" id="ARBA00004651"/>
    </source>
</evidence>
<reference evidence="10 11" key="1">
    <citation type="submission" date="2016-11" db="EMBL/GenBank/DDBJ databases">
        <title>Interaction between Lactobacillus species and yeast in water kefir.</title>
        <authorList>
            <person name="Behr J."/>
            <person name="Xu D."/>
            <person name="Vogel R.F."/>
        </authorList>
    </citation>
    <scope>NUCLEOTIDE SEQUENCE [LARGE SCALE GENOMIC DNA]</scope>
    <source>
        <strain evidence="10 11">TMW 1.1822</strain>
    </source>
</reference>
<dbReference type="PANTHER" id="PTHR43495">
    <property type="entry name" value="GABA PERMEASE"/>
    <property type="match status" value="1"/>
</dbReference>
<keyword evidence="7 8" id="KW-0472">Membrane</keyword>
<dbReference type="InterPro" id="IPR004841">
    <property type="entry name" value="AA-permease/SLC12A_dom"/>
</dbReference>
<feature type="transmembrane region" description="Helical" evidence="8">
    <location>
        <begin position="441"/>
        <end position="458"/>
    </location>
</feature>
<evidence type="ECO:0000256" key="5">
    <source>
        <dbReference type="ARBA" id="ARBA00022970"/>
    </source>
</evidence>
<evidence type="ECO:0000313" key="10">
    <source>
        <dbReference type="EMBL" id="AUJ30724.1"/>
    </source>
</evidence>
<keyword evidence="3" id="KW-1003">Cell membrane</keyword>
<dbReference type="GO" id="GO:0055085">
    <property type="term" value="P:transmembrane transport"/>
    <property type="evidence" value="ECO:0007669"/>
    <property type="project" value="InterPro"/>
</dbReference>
<keyword evidence="5" id="KW-0029">Amino-acid transport</keyword>
<evidence type="ECO:0000256" key="6">
    <source>
        <dbReference type="ARBA" id="ARBA00022989"/>
    </source>
</evidence>
<comment type="subcellular location">
    <subcellularLocation>
        <location evidence="1">Cell membrane</location>
        <topology evidence="1">Multi-pass membrane protein</topology>
    </subcellularLocation>
</comment>
<evidence type="ECO:0000313" key="11">
    <source>
        <dbReference type="Proteomes" id="UP000314960"/>
    </source>
</evidence>
<dbReference type="PANTHER" id="PTHR43495:SF2">
    <property type="entry name" value="D-SERINE_D-ALANINE_GLYCINE TRANSPORTER"/>
    <property type="match status" value="1"/>
</dbReference>
<dbReference type="Gene3D" id="1.20.1740.10">
    <property type="entry name" value="Amino acid/polyamine transporter I"/>
    <property type="match status" value="1"/>
</dbReference>
<gene>
    <name evidence="10" type="ORF">BSQ49_11340</name>
</gene>
<feature type="transmembrane region" description="Helical" evidence="8">
    <location>
        <begin position="31"/>
        <end position="51"/>
    </location>
</feature>
<evidence type="ECO:0000259" key="9">
    <source>
        <dbReference type="Pfam" id="PF00324"/>
    </source>
</evidence>
<feature type="transmembrane region" description="Helical" evidence="8">
    <location>
        <begin position="415"/>
        <end position="435"/>
    </location>
</feature>
<dbReference type="GO" id="GO:0005886">
    <property type="term" value="C:plasma membrane"/>
    <property type="evidence" value="ECO:0007669"/>
    <property type="project" value="UniProtKB-SubCell"/>
</dbReference>
<dbReference type="Pfam" id="PF00324">
    <property type="entry name" value="AA_permease"/>
    <property type="match status" value="1"/>
</dbReference>
<name>A0A3Q8CZB9_9LACO</name>
<feature type="transmembrane region" description="Helical" evidence="8">
    <location>
        <begin position="347"/>
        <end position="368"/>
    </location>
</feature>
<feature type="transmembrane region" description="Helical" evidence="8">
    <location>
        <begin position="95"/>
        <end position="115"/>
    </location>
</feature>
<dbReference type="Proteomes" id="UP000314960">
    <property type="component" value="Chromosome"/>
</dbReference>
<dbReference type="RefSeq" id="WP_141055360.1">
    <property type="nucleotide sequence ID" value="NZ_JBDNQB010000007.1"/>
</dbReference>
<dbReference type="InterPro" id="IPR004840">
    <property type="entry name" value="Amino_acid_permease_CS"/>
</dbReference>
<dbReference type="PROSITE" id="PS00218">
    <property type="entry name" value="AMINO_ACID_PERMEASE_1"/>
    <property type="match status" value="1"/>
</dbReference>
<sequence length="466" mass="51755">MYIRRYFIIVKKTEINEDGTHRSLSNRHVQMIAIGGTIGTGLFLGAGSTIYKTGPSVLWVYLILGVFFFFMMRAIGEMFYSDPTQHTFVAFISRYLGDTLGSLAGWTYWLGLIFLSTAELTAVGTYVKYWFPNFSAWLVELIFLFVLVSINLIAVRFFGEAEFWFAMIKIIAIVALIVTGIFMISTNAQTPLGHASLNNIFKNYQLFPKGVFNFITAFPMVFFAFQGIEFISITIGEVKSPHSIIRKAVNETLIRILLFYIGALIVIMGIIPWHALTAEKSPFVQVYQLAGIPAAAAIINFVVLTAAASALNSSIFSAGRHFYQLALEAPKQGRLNKHFARISKNGVPARAIIVSAILVLIAPLMSILKGISEAFTIVTGASSDLYIIVYILALLAHRKYRSSNDFLAEGFLMPAYKITSTTTIIFFVLVFLSLFLIPADIPGAVGAIIWIVVLYSLISMSNRKRI</sequence>
<evidence type="ECO:0000256" key="2">
    <source>
        <dbReference type="ARBA" id="ARBA00022448"/>
    </source>
</evidence>
<feature type="transmembrane region" description="Helical" evidence="8">
    <location>
        <begin position="170"/>
        <end position="190"/>
    </location>
</feature>